<sequence>MCAEEARLMQVFDQTLAWSRARDYREHTKHDALNSPLVWAVAGHHRWTRILATQGVMRFPVNIRSLLGVPQVHNPKGLALFVMALLDRYQSTQQDHYLEEARRLLELLRTLRSEGDWGGDCWGYQYPWQDLGFFAPRATPNAVVTAFVCEALLAAYRVTGDESYRHSVESAAGFFLGRLPRLLDEADRLCLGYMPMDMSMRVMDVSILVGAVLAQLAALSGDVELKHQALRLTRYVISCQTAEGAWFYTDPPEHSPVKIDNYHTGFILDALERVMDRLRYEEWRENHRRGLEFYARHLFNADGSPRWMSHQDFPHDIHGAAQGILSFSSPAGRSVAPDLADRIMAWTLATLYDPAGRFYYQQGRHYRKKFTFMRWCNGWMCRAMARYMAEAKVERT</sequence>
<dbReference type="KEGG" id="doe:DENOEST_1421"/>
<gene>
    <name evidence="1" type="ORF">DENOEST_1421</name>
</gene>
<dbReference type="GO" id="GO:0005975">
    <property type="term" value="P:carbohydrate metabolic process"/>
    <property type="evidence" value="ECO:0007669"/>
    <property type="project" value="InterPro"/>
</dbReference>
<dbReference type="OrthoDB" id="9788790at2"/>
<organism evidence="1 2">
    <name type="scientific">Denitratisoma oestradiolicum</name>
    <dbReference type="NCBI Taxonomy" id="311182"/>
    <lineage>
        <taxon>Bacteria</taxon>
        <taxon>Pseudomonadati</taxon>
        <taxon>Pseudomonadota</taxon>
        <taxon>Betaproteobacteria</taxon>
        <taxon>Nitrosomonadales</taxon>
        <taxon>Sterolibacteriaceae</taxon>
        <taxon>Denitratisoma</taxon>
    </lineage>
</organism>
<accession>A0A6S6XRJ7</accession>
<dbReference type="InterPro" id="IPR008928">
    <property type="entry name" value="6-hairpin_glycosidase_sf"/>
</dbReference>
<dbReference type="EMBL" id="LR778301">
    <property type="protein sequence ID" value="CAB1368586.1"/>
    <property type="molecule type" value="Genomic_DNA"/>
</dbReference>
<dbReference type="RefSeq" id="WP_145769689.1">
    <property type="nucleotide sequence ID" value="NZ_LR778301.1"/>
</dbReference>
<dbReference type="Proteomes" id="UP000515733">
    <property type="component" value="Chromosome"/>
</dbReference>
<dbReference type="AlphaFoldDB" id="A0A6S6XRJ7"/>
<keyword evidence="2" id="KW-1185">Reference proteome</keyword>
<evidence type="ECO:0000313" key="2">
    <source>
        <dbReference type="Proteomes" id="UP000515733"/>
    </source>
</evidence>
<reference evidence="1 2" key="1">
    <citation type="submission" date="2020-03" db="EMBL/GenBank/DDBJ databases">
        <authorList>
            <consortium name="Genoscope - CEA"/>
            <person name="William W."/>
        </authorList>
    </citation>
    <scope>NUCLEOTIDE SEQUENCE [LARGE SCALE GENOMIC DNA]</scope>
    <source>
        <strain evidence="2">DSM 16959</strain>
    </source>
</reference>
<evidence type="ECO:0008006" key="3">
    <source>
        <dbReference type="Google" id="ProtNLM"/>
    </source>
</evidence>
<dbReference type="Gene3D" id="1.50.10.20">
    <property type="match status" value="2"/>
</dbReference>
<evidence type="ECO:0000313" key="1">
    <source>
        <dbReference type="EMBL" id="CAB1368586.1"/>
    </source>
</evidence>
<dbReference type="SUPFAM" id="SSF48208">
    <property type="entry name" value="Six-hairpin glycosidases"/>
    <property type="match status" value="1"/>
</dbReference>
<name>A0A6S6XRJ7_9PROT</name>
<proteinExistence type="predicted"/>
<protein>
    <recommendedName>
        <fullName evidence="3">Delta-aminolevulinic acid dehydratase</fullName>
    </recommendedName>
</protein>